<evidence type="ECO:0000313" key="14">
    <source>
        <dbReference type="EMBL" id="TWJ19632.1"/>
    </source>
</evidence>
<comment type="caution">
    <text evidence="14">The sequence shown here is derived from an EMBL/GenBank/DDBJ whole genome shotgun (WGS) entry which is preliminary data.</text>
</comment>
<dbReference type="Gene3D" id="3.40.50.720">
    <property type="entry name" value="NAD(P)-binding Rossmann-like Domain"/>
    <property type="match status" value="1"/>
</dbReference>
<dbReference type="InterPro" id="IPR011284">
    <property type="entry name" value="3oxo_ACP_reduc"/>
</dbReference>
<comment type="function">
    <text evidence="12">Catalyzes the NADPH-dependent reduction of beta-ketoacyl-ACP substrates to beta-hydroxyacyl-ACP products, the first reductive step in the elongation cycle of fatty acid biosynthesis.</text>
</comment>
<dbReference type="SMART" id="SM00822">
    <property type="entry name" value="PKS_KR"/>
    <property type="match status" value="1"/>
</dbReference>
<dbReference type="OrthoDB" id="5363038at2"/>
<dbReference type="EC" id="1.1.1.100" evidence="3 12"/>
<name>A0A562VP90_9BACT</name>
<evidence type="ECO:0000259" key="13">
    <source>
        <dbReference type="SMART" id="SM00822"/>
    </source>
</evidence>
<evidence type="ECO:0000313" key="15">
    <source>
        <dbReference type="Proteomes" id="UP000319449"/>
    </source>
</evidence>
<dbReference type="RefSeq" id="WP_145020407.1">
    <property type="nucleotide sequence ID" value="NZ_VLLN01000007.1"/>
</dbReference>
<dbReference type="Proteomes" id="UP000319449">
    <property type="component" value="Unassembled WGS sequence"/>
</dbReference>
<dbReference type="SUPFAM" id="SSF51735">
    <property type="entry name" value="NAD(P)-binding Rossmann-fold domains"/>
    <property type="match status" value="1"/>
</dbReference>
<proteinExistence type="inferred from homology"/>
<feature type="binding site" evidence="11">
    <location>
        <position position="187"/>
    </location>
    <ligand>
        <name>NADP(+)</name>
        <dbReference type="ChEBI" id="CHEBI:58349"/>
    </ligand>
</feature>
<dbReference type="GO" id="GO:0004316">
    <property type="term" value="F:3-oxoacyl-[acyl-carrier-protein] reductase (NADPH) activity"/>
    <property type="evidence" value="ECO:0007669"/>
    <property type="project" value="UniProtKB-UniRule"/>
</dbReference>
<comment type="catalytic activity">
    <reaction evidence="12">
        <text>a (3R)-hydroxyacyl-[ACP] + NADP(+) = a 3-oxoacyl-[ACP] + NADPH + H(+)</text>
        <dbReference type="Rhea" id="RHEA:17397"/>
        <dbReference type="Rhea" id="RHEA-COMP:9916"/>
        <dbReference type="Rhea" id="RHEA-COMP:9945"/>
        <dbReference type="ChEBI" id="CHEBI:15378"/>
        <dbReference type="ChEBI" id="CHEBI:57783"/>
        <dbReference type="ChEBI" id="CHEBI:58349"/>
        <dbReference type="ChEBI" id="CHEBI:78776"/>
        <dbReference type="ChEBI" id="CHEBI:78827"/>
        <dbReference type="EC" id="1.1.1.100"/>
    </reaction>
</comment>
<feature type="binding site" evidence="11">
    <location>
        <begin position="154"/>
        <end position="158"/>
    </location>
    <ligand>
        <name>NADP(+)</name>
        <dbReference type="ChEBI" id="CHEBI:58349"/>
    </ligand>
</feature>
<dbReference type="NCBIfam" id="TIGR01830">
    <property type="entry name" value="3oxo_ACP_reduc"/>
    <property type="match status" value="1"/>
</dbReference>
<dbReference type="NCBIfam" id="NF005559">
    <property type="entry name" value="PRK07231.1"/>
    <property type="match status" value="1"/>
</dbReference>
<dbReference type="GO" id="GO:0030497">
    <property type="term" value="P:fatty acid elongation"/>
    <property type="evidence" value="ECO:0007669"/>
    <property type="project" value="UniProtKB-ARBA"/>
</dbReference>
<reference evidence="14 15" key="1">
    <citation type="submission" date="2019-07" db="EMBL/GenBank/DDBJ databases">
        <title>Genomic Encyclopedia of Archaeal and Bacterial Type Strains, Phase II (KMG-II): from individual species to whole genera.</title>
        <authorList>
            <person name="Goeker M."/>
        </authorList>
    </citation>
    <scope>NUCLEOTIDE SEQUENCE [LARGE SCALE GENOMIC DNA]</scope>
    <source>
        <strain evidence="14 15">ATCC BAA-1139</strain>
    </source>
</reference>
<dbReference type="PANTHER" id="PTHR42879">
    <property type="entry name" value="3-OXOACYL-(ACYL-CARRIER-PROTEIN) REDUCTASE"/>
    <property type="match status" value="1"/>
</dbReference>
<evidence type="ECO:0000256" key="7">
    <source>
        <dbReference type="ARBA" id="ARBA00023002"/>
    </source>
</evidence>
<protein>
    <recommendedName>
        <fullName evidence="3 12">3-oxoacyl-[acyl-carrier-protein] reductase</fullName>
        <ecNumber evidence="3 12">1.1.1.100</ecNumber>
    </recommendedName>
</protein>
<keyword evidence="4 12" id="KW-0444">Lipid biosynthesis</keyword>
<evidence type="ECO:0000256" key="3">
    <source>
        <dbReference type="ARBA" id="ARBA00012948"/>
    </source>
</evidence>
<dbReference type="NCBIfam" id="NF004199">
    <property type="entry name" value="PRK05653.1-4"/>
    <property type="match status" value="1"/>
</dbReference>
<keyword evidence="6 11" id="KW-0521">NADP</keyword>
<dbReference type="PRINTS" id="PR00080">
    <property type="entry name" value="SDRFAMILY"/>
</dbReference>
<evidence type="ECO:0000256" key="4">
    <source>
        <dbReference type="ARBA" id="ARBA00022516"/>
    </source>
</evidence>
<dbReference type="CDD" id="cd05333">
    <property type="entry name" value="BKR_SDR_c"/>
    <property type="match status" value="1"/>
</dbReference>
<dbReference type="GO" id="GO:0051287">
    <property type="term" value="F:NAD binding"/>
    <property type="evidence" value="ECO:0007669"/>
    <property type="project" value="UniProtKB-UniRule"/>
</dbReference>
<feature type="binding site" evidence="11">
    <location>
        <position position="89"/>
    </location>
    <ligand>
        <name>NADP(+)</name>
        <dbReference type="ChEBI" id="CHEBI:58349"/>
    </ligand>
</feature>
<sequence length="246" mass="25860">MLVQGKVALVTGASRGIGRAVALRLAAEGASVVVTATSQEAAQKTADEIIAAGGKALAVKVDVTVADEVAALMARTVETFGRLDVLVNNAGITRDGLLMRMKESDWQAVIDTNLRGTFLCTREASKLMTKARFGRIINISSVVGLMGNAGQANYCASKAGIDGLTRAVAKELARRNVTVNSVAPGFIETDMTEALPEKTREALHQQIPLERLGSVDDVANAVLFFASDLSGYITGEVLSVNGGMYM</sequence>
<evidence type="ECO:0000256" key="1">
    <source>
        <dbReference type="ARBA" id="ARBA00005194"/>
    </source>
</evidence>
<dbReference type="FunFam" id="3.40.50.720:FF:000037">
    <property type="entry name" value="3-oxoacyl-[acyl-carrier-protein] reductase FabG"/>
    <property type="match status" value="1"/>
</dbReference>
<feature type="domain" description="Ketoreductase" evidence="13">
    <location>
        <begin position="6"/>
        <end position="185"/>
    </location>
</feature>
<comment type="pathway">
    <text evidence="1 12">Lipid metabolism; fatty acid biosynthesis.</text>
</comment>
<evidence type="ECO:0000256" key="2">
    <source>
        <dbReference type="ARBA" id="ARBA00006484"/>
    </source>
</evidence>
<evidence type="ECO:0000256" key="9">
    <source>
        <dbReference type="ARBA" id="ARBA00023160"/>
    </source>
</evidence>
<keyword evidence="5 12" id="KW-0276">Fatty acid metabolism</keyword>
<feature type="active site" description="Proton acceptor" evidence="10">
    <location>
        <position position="154"/>
    </location>
</feature>
<keyword evidence="8 12" id="KW-0443">Lipid metabolism</keyword>
<dbReference type="PRINTS" id="PR00081">
    <property type="entry name" value="GDHRDH"/>
</dbReference>
<comment type="similarity">
    <text evidence="2 12">Belongs to the short-chain dehydrogenases/reductases (SDR) family.</text>
</comment>
<evidence type="ECO:0000256" key="8">
    <source>
        <dbReference type="ARBA" id="ARBA00023098"/>
    </source>
</evidence>
<feature type="binding site" evidence="11">
    <location>
        <begin position="12"/>
        <end position="15"/>
    </location>
    <ligand>
        <name>NADP(+)</name>
        <dbReference type="ChEBI" id="CHEBI:58349"/>
    </ligand>
</feature>
<accession>A0A562VP90</accession>
<dbReference type="AlphaFoldDB" id="A0A562VP90"/>
<feature type="binding site" evidence="11">
    <location>
        <position position="37"/>
    </location>
    <ligand>
        <name>NADP(+)</name>
        <dbReference type="ChEBI" id="CHEBI:58349"/>
    </ligand>
</feature>
<comment type="subunit">
    <text evidence="12">Homotetramer.</text>
</comment>
<dbReference type="Pfam" id="PF13561">
    <property type="entry name" value="adh_short_C2"/>
    <property type="match status" value="1"/>
</dbReference>
<evidence type="ECO:0000256" key="6">
    <source>
        <dbReference type="ARBA" id="ARBA00022857"/>
    </source>
</evidence>
<evidence type="ECO:0000256" key="12">
    <source>
        <dbReference type="RuleBase" id="RU366074"/>
    </source>
</evidence>
<keyword evidence="15" id="KW-1185">Reference proteome</keyword>
<evidence type="ECO:0000256" key="11">
    <source>
        <dbReference type="PIRSR" id="PIRSR611284-2"/>
    </source>
</evidence>
<dbReference type="InterPro" id="IPR020904">
    <property type="entry name" value="Sc_DH/Rdtase_CS"/>
</dbReference>
<keyword evidence="9 12" id="KW-0275">Fatty acid biosynthesis</keyword>
<dbReference type="NCBIfam" id="NF004198">
    <property type="entry name" value="PRK05653.1-3"/>
    <property type="match status" value="1"/>
</dbReference>
<evidence type="ECO:0000256" key="5">
    <source>
        <dbReference type="ARBA" id="ARBA00022832"/>
    </source>
</evidence>
<dbReference type="NCBIfam" id="NF009466">
    <property type="entry name" value="PRK12826.1-2"/>
    <property type="match status" value="1"/>
</dbReference>
<dbReference type="PROSITE" id="PS00061">
    <property type="entry name" value="ADH_SHORT"/>
    <property type="match status" value="1"/>
</dbReference>
<keyword evidence="7 12" id="KW-0560">Oxidoreductase</keyword>
<dbReference type="InterPro" id="IPR036291">
    <property type="entry name" value="NAD(P)-bd_dom_sf"/>
</dbReference>
<gene>
    <name evidence="14" type="ORF">JN12_01432</name>
</gene>
<dbReference type="UniPathway" id="UPA00094"/>
<dbReference type="InterPro" id="IPR002347">
    <property type="entry name" value="SDR_fam"/>
</dbReference>
<evidence type="ECO:0000256" key="10">
    <source>
        <dbReference type="PIRSR" id="PIRSR611284-1"/>
    </source>
</evidence>
<dbReference type="InterPro" id="IPR057326">
    <property type="entry name" value="KR_dom"/>
</dbReference>
<dbReference type="PANTHER" id="PTHR42879:SF2">
    <property type="entry name" value="3-OXOACYL-[ACYL-CARRIER-PROTEIN] REDUCTASE FABG"/>
    <property type="match status" value="1"/>
</dbReference>
<dbReference type="NCBIfam" id="NF004197">
    <property type="entry name" value="PRK05653.1-1"/>
    <property type="match status" value="1"/>
</dbReference>
<organism evidence="14 15">
    <name type="scientific">Geobacter argillaceus</name>
    <dbReference type="NCBI Taxonomy" id="345631"/>
    <lineage>
        <taxon>Bacteria</taxon>
        <taxon>Pseudomonadati</taxon>
        <taxon>Thermodesulfobacteriota</taxon>
        <taxon>Desulfuromonadia</taxon>
        <taxon>Geobacterales</taxon>
        <taxon>Geobacteraceae</taxon>
        <taxon>Geobacter</taxon>
    </lineage>
</organism>
<dbReference type="EMBL" id="VLLN01000007">
    <property type="protein sequence ID" value="TWJ19632.1"/>
    <property type="molecule type" value="Genomic_DNA"/>
</dbReference>
<dbReference type="InterPro" id="IPR050259">
    <property type="entry name" value="SDR"/>
</dbReference>